<sequence length="816" mass="89734">MQKDLPQTAKVIIVGGGIVGCSVAYHLARSGWSDILLLERDRLTCGSTWHAAGLVSEMQAVPAMTELAKYGLNLMERLEAETGQATGFKRNGSIATALTEARMEELMRKRDSALGQGIEVQALSPEDLNKLWPMLNIDGMVGAIHFPNDGQTNPIDTTMALAKTARQHGAVIREGVTVRQVTMADGRATGVDTDQGHITAEFVVNCTGIWAHSFADSHGIKLPIQANQHFYVVTDPIEGLSPDLPVLRVYDEGAYYKEDAGKLLIGFSEPNAKVWNPKGGIPADFSFDELPFPDGHLDDLLEYLLERVPAIQNVGIRTFFNGPESYTPDGKYVLGNPAGCTNYFVAGGFNSTGIQSGPGAGKALADWIMQGAAPMDLADVDINRFDTFQSNHAYLVERVPETLTLFYQMHWPYKQRQLGRDLRRSPFHYQLKERGAVFGEGAGWERPMWFAPDGVEPRYEYAFGRAAFVEHWEREHKALREDLGLIDLSPFAKFQIEGPDALSSLQYISTNDLDVPPGGVVYTQWLNERAGIEADLTIARLTKDRFLIMTSAGTAHKDWQWLNTHIPDTARLTLTDITAGQAVLGLMGPRARDFLQAFTRTDLSNDPFPFGTFQEIEIGRVTARAQRITYQGELGWEIFVSSEFAGALFDDLMSGKKAPPPALVGFHAAESLRVEKAFRHWGHDMAAFDTPIEAGLMFAAALDKPGGFIGRDALIAHRETGGNRRIMQFLLEDPEAFIYHHEPIYRDGEVVGCVTTGSYGHSLGGAVALGMVRVPEGGTARDLLSGSYEIAVAGRRLPATASLRPMYDPKNDRVKA</sequence>
<dbReference type="EC" id="1.5.3.19" evidence="7"/>
<dbReference type="GO" id="GO:0102317">
    <property type="term" value="F:4-methylaminobutyrate oxidase (demethylating) activity"/>
    <property type="evidence" value="ECO:0007669"/>
    <property type="project" value="UniProtKB-EC"/>
</dbReference>
<evidence type="ECO:0000256" key="2">
    <source>
        <dbReference type="ARBA" id="ARBA00023002"/>
    </source>
</evidence>
<feature type="domain" description="FAD dependent oxidoreductase" evidence="3">
    <location>
        <begin position="10"/>
        <end position="367"/>
    </location>
</feature>
<feature type="domain" description="GCVT N-terminal" evidence="4">
    <location>
        <begin position="427"/>
        <end position="704"/>
    </location>
</feature>
<dbReference type="Pfam" id="PF01266">
    <property type="entry name" value="DAO"/>
    <property type="match status" value="1"/>
</dbReference>
<dbReference type="InterPro" id="IPR032503">
    <property type="entry name" value="FAO_M"/>
</dbReference>
<feature type="domain" description="Aminomethyltransferase C-terminal" evidence="5">
    <location>
        <begin position="724"/>
        <end position="808"/>
    </location>
</feature>
<organism evidence="7 8">
    <name type="scientific">Roseovarius aestuarii</name>
    <dbReference type="NCBI Taxonomy" id="475083"/>
    <lineage>
        <taxon>Bacteria</taxon>
        <taxon>Pseudomonadati</taxon>
        <taxon>Pseudomonadota</taxon>
        <taxon>Alphaproteobacteria</taxon>
        <taxon>Rhodobacterales</taxon>
        <taxon>Roseobacteraceae</taxon>
        <taxon>Roseovarius</taxon>
    </lineage>
</organism>
<name>A0A1X7BLS0_9RHOB</name>
<gene>
    <name evidence="7" type="primary">mlr_1</name>
    <name evidence="7" type="ORF">ROA7745_00378</name>
</gene>
<dbReference type="InterPro" id="IPR013977">
    <property type="entry name" value="GcvT_C"/>
</dbReference>
<evidence type="ECO:0000313" key="7">
    <source>
        <dbReference type="EMBL" id="SMC10571.1"/>
    </source>
</evidence>
<dbReference type="PANTHER" id="PTHR43757:SF15">
    <property type="entry name" value="PYRUVATE DEHYDROGENASE PHOSPHATASE REGULATORY SUBUNIT, MITOCHONDRIAL-LIKE"/>
    <property type="match status" value="1"/>
</dbReference>
<dbReference type="SUPFAM" id="SSF101790">
    <property type="entry name" value="Aminomethyltransferase beta-barrel domain"/>
    <property type="match status" value="1"/>
</dbReference>
<dbReference type="Gene3D" id="3.30.9.10">
    <property type="entry name" value="D-Amino Acid Oxidase, subunit A, domain 2"/>
    <property type="match status" value="1"/>
</dbReference>
<dbReference type="Gene3D" id="3.30.70.1400">
    <property type="entry name" value="Aminomethyltransferase beta-barrel domains"/>
    <property type="match status" value="1"/>
</dbReference>
<evidence type="ECO:0000259" key="5">
    <source>
        <dbReference type="Pfam" id="PF08669"/>
    </source>
</evidence>
<dbReference type="InterPro" id="IPR029043">
    <property type="entry name" value="GcvT/YgfZ_C"/>
</dbReference>
<dbReference type="SUPFAM" id="SSF51905">
    <property type="entry name" value="FAD/NAD(P)-binding domain"/>
    <property type="match status" value="1"/>
</dbReference>
<accession>A0A1X7BLS0</accession>
<dbReference type="RefSeq" id="WP_085798522.1">
    <property type="nucleotide sequence ID" value="NZ_FWXB01000001.1"/>
</dbReference>
<dbReference type="Proteomes" id="UP000193224">
    <property type="component" value="Unassembled WGS sequence"/>
</dbReference>
<comment type="similarity">
    <text evidence="1">Belongs to the GcvT family.</text>
</comment>
<dbReference type="Pfam" id="PF08669">
    <property type="entry name" value="GCV_T_C"/>
    <property type="match status" value="1"/>
</dbReference>
<dbReference type="InterPro" id="IPR006076">
    <property type="entry name" value="FAD-dep_OxRdtase"/>
</dbReference>
<evidence type="ECO:0000256" key="1">
    <source>
        <dbReference type="ARBA" id="ARBA00008609"/>
    </source>
</evidence>
<dbReference type="Pfam" id="PF16350">
    <property type="entry name" value="FAO_M"/>
    <property type="match status" value="1"/>
</dbReference>
<dbReference type="InterPro" id="IPR036188">
    <property type="entry name" value="FAD/NAD-bd_sf"/>
</dbReference>
<reference evidence="7 8" key="1">
    <citation type="submission" date="2017-03" db="EMBL/GenBank/DDBJ databases">
        <authorList>
            <person name="Afonso C.L."/>
            <person name="Miller P.J."/>
            <person name="Scott M.A."/>
            <person name="Spackman E."/>
            <person name="Goraichik I."/>
            <person name="Dimitrov K.M."/>
            <person name="Suarez D.L."/>
            <person name="Swayne D.E."/>
        </authorList>
    </citation>
    <scope>NUCLEOTIDE SEQUENCE [LARGE SCALE GENOMIC DNA]</scope>
    <source>
        <strain evidence="7 8">CECT 7745</strain>
    </source>
</reference>
<keyword evidence="2 7" id="KW-0560">Oxidoreductase</keyword>
<dbReference type="OrthoDB" id="9804379at2"/>
<dbReference type="SUPFAM" id="SSF103025">
    <property type="entry name" value="Folate-binding domain"/>
    <property type="match status" value="1"/>
</dbReference>
<dbReference type="InterPro" id="IPR027266">
    <property type="entry name" value="TrmE/GcvT-like"/>
</dbReference>
<dbReference type="Gene3D" id="3.30.1360.120">
    <property type="entry name" value="Probable tRNA modification gtpase trme, domain 1"/>
    <property type="match status" value="1"/>
</dbReference>
<evidence type="ECO:0000259" key="6">
    <source>
        <dbReference type="Pfam" id="PF16350"/>
    </source>
</evidence>
<dbReference type="AlphaFoldDB" id="A0A1X7BLS0"/>
<dbReference type="PANTHER" id="PTHR43757">
    <property type="entry name" value="AMINOMETHYLTRANSFERASE"/>
    <property type="match status" value="1"/>
</dbReference>
<evidence type="ECO:0000313" key="8">
    <source>
        <dbReference type="Proteomes" id="UP000193224"/>
    </source>
</evidence>
<dbReference type="EMBL" id="FWXB01000001">
    <property type="protein sequence ID" value="SMC10571.1"/>
    <property type="molecule type" value="Genomic_DNA"/>
</dbReference>
<dbReference type="PROSITE" id="PS51257">
    <property type="entry name" value="PROKAR_LIPOPROTEIN"/>
    <property type="match status" value="1"/>
</dbReference>
<dbReference type="Gene3D" id="2.40.30.110">
    <property type="entry name" value="Aminomethyltransferase beta-barrel domains"/>
    <property type="match status" value="1"/>
</dbReference>
<evidence type="ECO:0000259" key="3">
    <source>
        <dbReference type="Pfam" id="PF01266"/>
    </source>
</evidence>
<keyword evidence="8" id="KW-1185">Reference proteome</keyword>
<dbReference type="Gene3D" id="3.50.50.60">
    <property type="entry name" value="FAD/NAD(P)-binding domain"/>
    <property type="match status" value="1"/>
</dbReference>
<proteinExistence type="inferred from homology"/>
<feature type="domain" description="FAD dependent oxidoreductase central" evidence="6">
    <location>
        <begin position="371"/>
        <end position="425"/>
    </location>
</feature>
<dbReference type="Pfam" id="PF01571">
    <property type="entry name" value="GCV_T"/>
    <property type="match status" value="1"/>
</dbReference>
<dbReference type="InterPro" id="IPR028896">
    <property type="entry name" value="GcvT/YgfZ/DmdA"/>
</dbReference>
<dbReference type="InterPro" id="IPR006222">
    <property type="entry name" value="GCVT_N"/>
</dbReference>
<evidence type="ECO:0000259" key="4">
    <source>
        <dbReference type="Pfam" id="PF01571"/>
    </source>
</evidence>
<dbReference type="SUPFAM" id="SSF54373">
    <property type="entry name" value="FAD-linked reductases, C-terminal domain"/>
    <property type="match status" value="1"/>
</dbReference>
<protein>
    <submittedName>
        <fullName evidence="7">4-methylaminobutanoate oxidase (Formaldehyde-forming)</fullName>
        <ecNumber evidence="7">1.5.3.19</ecNumber>
    </submittedName>
</protein>